<evidence type="ECO:0000313" key="1">
    <source>
        <dbReference type="EMBL" id="KAH3845671.1"/>
    </source>
</evidence>
<dbReference type="Proteomes" id="UP000828390">
    <property type="component" value="Unassembled WGS sequence"/>
</dbReference>
<sequence>MNICGHKVPPPRTGLTRPLCCKVYNYAAFNVSLEQTTRRRAPTSRLHWRNRRRVHNTSNGRFCSSLVSCLCLYVLNIRQVTRCERKQTEYSVRCLEIASGVKRM</sequence>
<name>A0A9D4QVZ7_DREPO</name>
<dbReference type="EMBL" id="JAIWYP010000003">
    <property type="protein sequence ID" value="KAH3845671.1"/>
    <property type="molecule type" value="Genomic_DNA"/>
</dbReference>
<keyword evidence="2" id="KW-1185">Reference proteome</keyword>
<accession>A0A9D4QVZ7</accession>
<dbReference type="AlphaFoldDB" id="A0A9D4QVZ7"/>
<comment type="caution">
    <text evidence="1">The sequence shown here is derived from an EMBL/GenBank/DDBJ whole genome shotgun (WGS) entry which is preliminary data.</text>
</comment>
<evidence type="ECO:0000313" key="2">
    <source>
        <dbReference type="Proteomes" id="UP000828390"/>
    </source>
</evidence>
<proteinExistence type="predicted"/>
<gene>
    <name evidence="1" type="ORF">DPMN_087952</name>
</gene>
<reference evidence="1" key="1">
    <citation type="journal article" date="2019" name="bioRxiv">
        <title>The Genome of the Zebra Mussel, Dreissena polymorpha: A Resource for Invasive Species Research.</title>
        <authorList>
            <person name="McCartney M.A."/>
            <person name="Auch B."/>
            <person name="Kono T."/>
            <person name="Mallez S."/>
            <person name="Zhang Y."/>
            <person name="Obille A."/>
            <person name="Becker A."/>
            <person name="Abrahante J.E."/>
            <person name="Garbe J."/>
            <person name="Badalamenti J.P."/>
            <person name="Herman A."/>
            <person name="Mangelson H."/>
            <person name="Liachko I."/>
            <person name="Sullivan S."/>
            <person name="Sone E.D."/>
            <person name="Koren S."/>
            <person name="Silverstein K.A.T."/>
            <person name="Beckman K.B."/>
            <person name="Gohl D.M."/>
        </authorList>
    </citation>
    <scope>NUCLEOTIDE SEQUENCE</scope>
    <source>
        <strain evidence="1">Duluth1</strain>
        <tissue evidence="1">Whole animal</tissue>
    </source>
</reference>
<organism evidence="1 2">
    <name type="scientific">Dreissena polymorpha</name>
    <name type="common">Zebra mussel</name>
    <name type="synonym">Mytilus polymorpha</name>
    <dbReference type="NCBI Taxonomy" id="45954"/>
    <lineage>
        <taxon>Eukaryota</taxon>
        <taxon>Metazoa</taxon>
        <taxon>Spiralia</taxon>
        <taxon>Lophotrochozoa</taxon>
        <taxon>Mollusca</taxon>
        <taxon>Bivalvia</taxon>
        <taxon>Autobranchia</taxon>
        <taxon>Heteroconchia</taxon>
        <taxon>Euheterodonta</taxon>
        <taxon>Imparidentia</taxon>
        <taxon>Neoheterodontei</taxon>
        <taxon>Myida</taxon>
        <taxon>Dreissenoidea</taxon>
        <taxon>Dreissenidae</taxon>
        <taxon>Dreissena</taxon>
    </lineage>
</organism>
<protein>
    <submittedName>
        <fullName evidence="1">Uncharacterized protein</fullName>
    </submittedName>
</protein>
<reference evidence="1" key="2">
    <citation type="submission" date="2020-11" db="EMBL/GenBank/DDBJ databases">
        <authorList>
            <person name="McCartney M.A."/>
            <person name="Auch B."/>
            <person name="Kono T."/>
            <person name="Mallez S."/>
            <person name="Becker A."/>
            <person name="Gohl D.M."/>
            <person name="Silverstein K.A.T."/>
            <person name="Koren S."/>
            <person name="Bechman K.B."/>
            <person name="Herman A."/>
            <person name="Abrahante J.E."/>
            <person name="Garbe J."/>
        </authorList>
    </citation>
    <scope>NUCLEOTIDE SEQUENCE</scope>
    <source>
        <strain evidence="1">Duluth1</strain>
        <tissue evidence="1">Whole animal</tissue>
    </source>
</reference>